<dbReference type="Proteomes" id="UP000295124">
    <property type="component" value="Unassembled WGS sequence"/>
</dbReference>
<evidence type="ECO:0000259" key="1">
    <source>
        <dbReference type="Pfam" id="PF13649"/>
    </source>
</evidence>
<evidence type="ECO:0000313" key="3">
    <source>
        <dbReference type="Proteomes" id="UP000295124"/>
    </source>
</evidence>
<dbReference type="GO" id="GO:0032259">
    <property type="term" value="P:methylation"/>
    <property type="evidence" value="ECO:0007669"/>
    <property type="project" value="UniProtKB-KW"/>
</dbReference>
<keyword evidence="2" id="KW-0808">Transferase</keyword>
<name>A0A4R4YD99_9ACTN</name>
<dbReference type="AlphaFoldDB" id="A0A4R4YD99"/>
<reference evidence="2 3" key="1">
    <citation type="submission" date="2019-03" db="EMBL/GenBank/DDBJ databases">
        <title>Draft genome sequences of novel Actinobacteria.</title>
        <authorList>
            <person name="Sahin N."/>
            <person name="Ay H."/>
            <person name="Saygin H."/>
        </authorList>
    </citation>
    <scope>NUCLEOTIDE SEQUENCE [LARGE SCALE GENOMIC DNA]</scope>
    <source>
        <strain evidence="2 3">JCM 13523</strain>
    </source>
</reference>
<dbReference type="CDD" id="cd02440">
    <property type="entry name" value="AdoMet_MTases"/>
    <property type="match status" value="1"/>
</dbReference>
<dbReference type="GO" id="GO:0008168">
    <property type="term" value="F:methyltransferase activity"/>
    <property type="evidence" value="ECO:0007669"/>
    <property type="project" value="UniProtKB-KW"/>
</dbReference>
<sequence>MGSPTIWWAHPSNEPGCGAVDCGAPSGKGGAGGWLCGETSGVSWYDEGALFAGLAAEQWAVSSRTDARLDAAFYRELIRSQGGRALEVGCGTGRLLLTFLAEGLEVEGCDISADMLAWCRRDAGGLTPTLYEQPMQELAVPGKFRTIYIPCGSFVLVMDRQAALETLRRCREHLEPGGILAFNVFPVPINYTEPPADDFPTPWQTGAPIALPNGNRLEVSTRWTALDRTEQTWHEQRRYHLYDDAALLHAETRTGQGRWYFRNELLWMLQLAGFAPADVSTTGNLTIVATR</sequence>
<feature type="domain" description="Methyltransferase" evidence="1">
    <location>
        <begin position="86"/>
        <end position="178"/>
    </location>
</feature>
<dbReference type="SUPFAM" id="SSF53335">
    <property type="entry name" value="S-adenosyl-L-methionine-dependent methyltransferases"/>
    <property type="match status" value="1"/>
</dbReference>
<proteinExistence type="predicted"/>
<dbReference type="EMBL" id="SMKX01000296">
    <property type="protein sequence ID" value="TDD42070.1"/>
    <property type="molecule type" value="Genomic_DNA"/>
</dbReference>
<accession>A0A4R4YD99</accession>
<dbReference type="Gene3D" id="2.20.130.10">
    <property type="entry name" value="CAC2371-like domains"/>
    <property type="match status" value="1"/>
</dbReference>
<keyword evidence="3" id="KW-1185">Reference proteome</keyword>
<organism evidence="2 3">
    <name type="scientific">Kribbella antibiotica</name>
    <dbReference type="NCBI Taxonomy" id="190195"/>
    <lineage>
        <taxon>Bacteria</taxon>
        <taxon>Bacillati</taxon>
        <taxon>Actinomycetota</taxon>
        <taxon>Actinomycetes</taxon>
        <taxon>Propionibacteriales</taxon>
        <taxon>Kribbellaceae</taxon>
        <taxon>Kribbella</taxon>
    </lineage>
</organism>
<gene>
    <name evidence="2" type="ORF">E1263_42330</name>
</gene>
<dbReference type="PANTHER" id="PTHR43464">
    <property type="entry name" value="METHYLTRANSFERASE"/>
    <property type="match status" value="1"/>
</dbReference>
<dbReference type="Pfam" id="PF13649">
    <property type="entry name" value="Methyltransf_25"/>
    <property type="match status" value="1"/>
</dbReference>
<keyword evidence="2" id="KW-0489">Methyltransferase</keyword>
<dbReference type="InterPro" id="IPR029063">
    <property type="entry name" value="SAM-dependent_MTases_sf"/>
</dbReference>
<dbReference type="Gene3D" id="3.40.50.150">
    <property type="entry name" value="Vaccinia Virus protein VP39"/>
    <property type="match status" value="1"/>
</dbReference>
<protein>
    <submittedName>
        <fullName evidence="2">Class I SAM-dependent methyltransferase</fullName>
    </submittedName>
</protein>
<dbReference type="InterPro" id="IPR041698">
    <property type="entry name" value="Methyltransf_25"/>
</dbReference>
<dbReference type="OrthoDB" id="189743at2"/>
<evidence type="ECO:0000313" key="2">
    <source>
        <dbReference type="EMBL" id="TDD42070.1"/>
    </source>
</evidence>
<comment type="caution">
    <text evidence="2">The sequence shown here is derived from an EMBL/GenBank/DDBJ whole genome shotgun (WGS) entry which is preliminary data.</text>
</comment>